<dbReference type="AlphaFoldDB" id="A0AAD9UKU3"/>
<keyword evidence="7" id="KW-1185">Reference proteome</keyword>
<evidence type="ECO:0000256" key="4">
    <source>
        <dbReference type="ARBA" id="ARBA00023136"/>
    </source>
</evidence>
<reference evidence="6" key="1">
    <citation type="journal article" date="2023" name="Mol. Biol. Evol.">
        <title>Third-Generation Sequencing Reveals the Adaptive Role of the Epigenome in Three Deep-Sea Polychaetes.</title>
        <authorList>
            <person name="Perez M."/>
            <person name="Aroh O."/>
            <person name="Sun Y."/>
            <person name="Lan Y."/>
            <person name="Juniper S.K."/>
            <person name="Young C.R."/>
            <person name="Angers B."/>
            <person name="Qian P.Y."/>
        </authorList>
    </citation>
    <scope>NUCLEOTIDE SEQUENCE</scope>
    <source>
        <strain evidence="6">R07B-5</strain>
    </source>
</reference>
<sequence>MNSDTMSTLPPDSLAGLRSYLPQTTFEEVTPGAERSKFLHSISTRPSLTSANAAILAFIRHHGWRHLVSIHDQPIHHTQAAMALSELAETGQLNVSLRAEWNGEATLTSLRDTRVRTVVLFMTSSQAVKVICQADRKWPGRFTWLFATRDRDGFSAELSVGCDVINSRISVVLFEVSKPNTDDIKKFAMRANVAVPDVTSTPGETSRLPYEAGLAYDTAGVLRHSSTAPVRLHRLTDCVTCELSRLRRR</sequence>
<organism evidence="6 7">
    <name type="scientific">Ridgeia piscesae</name>
    <name type="common">Tubeworm</name>
    <dbReference type="NCBI Taxonomy" id="27915"/>
    <lineage>
        <taxon>Eukaryota</taxon>
        <taxon>Metazoa</taxon>
        <taxon>Spiralia</taxon>
        <taxon>Lophotrochozoa</taxon>
        <taxon>Annelida</taxon>
        <taxon>Polychaeta</taxon>
        <taxon>Sedentaria</taxon>
        <taxon>Canalipalpata</taxon>
        <taxon>Sabellida</taxon>
        <taxon>Siboglinidae</taxon>
        <taxon>Ridgeia</taxon>
    </lineage>
</organism>
<dbReference type="InterPro" id="IPR001828">
    <property type="entry name" value="ANF_lig-bd_rcpt"/>
</dbReference>
<dbReference type="GO" id="GO:0016020">
    <property type="term" value="C:membrane"/>
    <property type="evidence" value="ECO:0007669"/>
    <property type="project" value="UniProtKB-SubCell"/>
</dbReference>
<dbReference type="Gene3D" id="3.40.50.2300">
    <property type="match status" value="2"/>
</dbReference>
<gene>
    <name evidence="6" type="ORF">NP493_19g07023</name>
</gene>
<comment type="subcellular location">
    <subcellularLocation>
        <location evidence="1">Membrane</location>
    </subcellularLocation>
</comment>
<dbReference type="Pfam" id="PF01094">
    <property type="entry name" value="ANF_receptor"/>
    <property type="match status" value="1"/>
</dbReference>
<evidence type="ECO:0000313" key="6">
    <source>
        <dbReference type="EMBL" id="KAK2192970.1"/>
    </source>
</evidence>
<evidence type="ECO:0000313" key="7">
    <source>
        <dbReference type="Proteomes" id="UP001209878"/>
    </source>
</evidence>
<dbReference type="Proteomes" id="UP001209878">
    <property type="component" value="Unassembled WGS sequence"/>
</dbReference>
<evidence type="ECO:0000256" key="1">
    <source>
        <dbReference type="ARBA" id="ARBA00004370"/>
    </source>
</evidence>
<evidence type="ECO:0000259" key="5">
    <source>
        <dbReference type="Pfam" id="PF01094"/>
    </source>
</evidence>
<accession>A0AAD9UKU3</accession>
<keyword evidence="3" id="KW-1133">Transmembrane helix</keyword>
<dbReference type="EMBL" id="JAODUO010000019">
    <property type="protein sequence ID" value="KAK2192970.1"/>
    <property type="molecule type" value="Genomic_DNA"/>
</dbReference>
<keyword evidence="4" id="KW-0472">Membrane</keyword>
<keyword evidence="2" id="KW-0812">Transmembrane</keyword>
<evidence type="ECO:0000256" key="2">
    <source>
        <dbReference type="ARBA" id="ARBA00022692"/>
    </source>
</evidence>
<proteinExistence type="predicted"/>
<protein>
    <recommendedName>
        <fullName evidence="5">Receptor ligand binding region domain-containing protein</fullName>
    </recommendedName>
</protein>
<feature type="domain" description="Receptor ligand binding region" evidence="5">
    <location>
        <begin position="34"/>
        <end position="219"/>
    </location>
</feature>
<comment type="caution">
    <text evidence="6">The sequence shown here is derived from an EMBL/GenBank/DDBJ whole genome shotgun (WGS) entry which is preliminary data.</text>
</comment>
<name>A0AAD9UKU3_RIDPI</name>
<evidence type="ECO:0000256" key="3">
    <source>
        <dbReference type="ARBA" id="ARBA00022989"/>
    </source>
</evidence>
<dbReference type="SUPFAM" id="SSF53822">
    <property type="entry name" value="Periplasmic binding protein-like I"/>
    <property type="match status" value="1"/>
</dbReference>
<dbReference type="InterPro" id="IPR028082">
    <property type="entry name" value="Peripla_BP_I"/>
</dbReference>